<dbReference type="NCBIfam" id="TIGR00071">
    <property type="entry name" value="hisT_truA"/>
    <property type="match status" value="1"/>
</dbReference>
<dbReference type="Pfam" id="PF01416">
    <property type="entry name" value="PseudoU_synth_1"/>
    <property type="match status" value="2"/>
</dbReference>
<dbReference type="AlphaFoldDB" id="A0A0U9HCY4"/>
<dbReference type="InterPro" id="IPR020095">
    <property type="entry name" value="PsdUridine_synth_TruA_C"/>
</dbReference>
<evidence type="ECO:0000256" key="6">
    <source>
        <dbReference type="PIRSR" id="PIRSR001430-2"/>
    </source>
</evidence>
<comment type="catalytic activity">
    <reaction evidence="4 7">
        <text>uridine(38/39/40) in tRNA = pseudouridine(38/39/40) in tRNA</text>
        <dbReference type="Rhea" id="RHEA:22376"/>
        <dbReference type="Rhea" id="RHEA-COMP:10085"/>
        <dbReference type="Rhea" id="RHEA-COMP:10087"/>
        <dbReference type="ChEBI" id="CHEBI:65314"/>
        <dbReference type="ChEBI" id="CHEBI:65315"/>
        <dbReference type="EC" id="5.4.99.12"/>
    </reaction>
</comment>
<dbReference type="FunFam" id="3.30.70.580:FF:000001">
    <property type="entry name" value="tRNA pseudouridine synthase A"/>
    <property type="match status" value="1"/>
</dbReference>
<evidence type="ECO:0000313" key="10">
    <source>
        <dbReference type="Proteomes" id="UP000062160"/>
    </source>
</evidence>
<feature type="binding site" evidence="4 6">
    <location>
        <position position="109"/>
    </location>
    <ligand>
        <name>substrate</name>
    </ligand>
</feature>
<dbReference type="PIRSF" id="PIRSF001430">
    <property type="entry name" value="tRNA_psdUrid_synth"/>
    <property type="match status" value="1"/>
</dbReference>
<dbReference type="GO" id="GO:0003723">
    <property type="term" value="F:RNA binding"/>
    <property type="evidence" value="ECO:0007669"/>
    <property type="project" value="InterPro"/>
</dbReference>
<comment type="similarity">
    <text evidence="1 4 7">Belongs to the tRNA pseudouridine synthase TruA family.</text>
</comment>
<evidence type="ECO:0000256" key="3">
    <source>
        <dbReference type="ARBA" id="ARBA00023235"/>
    </source>
</evidence>
<keyword evidence="3 4" id="KW-0413">Isomerase</keyword>
<dbReference type="Gene3D" id="3.30.70.580">
    <property type="entry name" value="Pseudouridine synthase I, catalytic domain, N-terminal subdomain"/>
    <property type="match status" value="1"/>
</dbReference>
<dbReference type="OrthoDB" id="9811823at2"/>
<name>A0A0U9HCY4_9FIRM</name>
<proteinExistence type="inferred from homology"/>
<protein>
    <recommendedName>
        <fullName evidence="4">tRNA pseudouridine synthase A</fullName>
        <ecNumber evidence="4">5.4.99.12</ecNumber>
    </recommendedName>
    <alternativeName>
        <fullName evidence="4">tRNA pseudouridine(38-40) synthase</fullName>
    </alternativeName>
    <alternativeName>
        <fullName evidence="4">tRNA pseudouridylate synthase I</fullName>
    </alternativeName>
    <alternativeName>
        <fullName evidence="4">tRNA-uridine isomerase I</fullName>
    </alternativeName>
</protein>
<keyword evidence="10" id="KW-1185">Reference proteome</keyword>
<dbReference type="GO" id="GO:0031119">
    <property type="term" value="P:tRNA pseudouridine synthesis"/>
    <property type="evidence" value="ECO:0007669"/>
    <property type="project" value="UniProtKB-UniRule"/>
</dbReference>
<dbReference type="InterPro" id="IPR020103">
    <property type="entry name" value="PsdUridine_synth_cat_dom_sf"/>
</dbReference>
<comment type="caution">
    <text evidence="4">Lacks conserved residue(s) required for the propagation of feature annotation.</text>
</comment>
<dbReference type="PANTHER" id="PTHR11142">
    <property type="entry name" value="PSEUDOURIDYLATE SYNTHASE"/>
    <property type="match status" value="1"/>
</dbReference>
<comment type="subunit">
    <text evidence="4">Homodimer.</text>
</comment>
<accession>A0A0U9HCY4</accession>
<evidence type="ECO:0000256" key="7">
    <source>
        <dbReference type="RuleBase" id="RU003792"/>
    </source>
</evidence>
<dbReference type="STRING" id="224999.GCA_001485475_00667"/>
<keyword evidence="2 4" id="KW-0819">tRNA processing</keyword>
<dbReference type="PANTHER" id="PTHR11142:SF0">
    <property type="entry name" value="TRNA PSEUDOURIDINE SYNTHASE-LIKE 1"/>
    <property type="match status" value="1"/>
</dbReference>
<dbReference type="CDD" id="cd02570">
    <property type="entry name" value="PseudoU_synth_EcTruA"/>
    <property type="match status" value="1"/>
</dbReference>
<dbReference type="RefSeq" id="WP_059032315.1">
    <property type="nucleotide sequence ID" value="NZ_BSDN01000003.1"/>
</dbReference>
<sequence>MNVKILLEYEGTCYSGWQRQKNALSIQEVLEKAIQSITKEKVRVIGSGRTDSGVHALGQVANFKTYTKIPIEKLPYAINSKLPEDITVKHAQIVPEDFHARFSAKSKVYSYSIYNAKFPSPLLRRYVYFFPLPLNLEEMRRAADILIGEHDFKSFMASNSSAKSTVRCIKRFEILKRGNLITLQIEANGFLYNMVRIIAGTLVDIGIGKTKAEDMISILNSKDRSSAGKTLPAQGLCLMKVIY</sequence>
<dbReference type="EC" id="5.4.99.12" evidence="4"/>
<evidence type="ECO:0000259" key="8">
    <source>
        <dbReference type="Pfam" id="PF01416"/>
    </source>
</evidence>
<dbReference type="SUPFAM" id="SSF55120">
    <property type="entry name" value="Pseudouridine synthase"/>
    <property type="match status" value="1"/>
</dbReference>
<dbReference type="GO" id="GO:0160147">
    <property type="term" value="F:tRNA pseudouridine(38-40) synthase activity"/>
    <property type="evidence" value="ECO:0007669"/>
    <property type="project" value="UniProtKB-EC"/>
</dbReference>
<reference evidence="9" key="1">
    <citation type="journal article" date="2016" name="Genome Announc.">
        <title>Draft Genome Sequence of the Syntrophic Lactate-Degrading Bacterium Tepidanaerobacter syntrophicus JLT.</title>
        <authorList>
            <person name="Matsuura N."/>
            <person name="Ohashi A."/>
            <person name="Tourlousse D.M."/>
            <person name="Sekiguchi Y."/>
        </authorList>
    </citation>
    <scope>NUCLEOTIDE SEQUENCE [LARGE SCALE GENOMIC DNA]</scope>
    <source>
        <strain evidence="9">JL</strain>
    </source>
</reference>
<feature type="domain" description="Pseudouridine synthase I TruA alpha/beta" evidence="8">
    <location>
        <begin position="8"/>
        <end position="102"/>
    </location>
</feature>
<dbReference type="Gene3D" id="3.30.70.660">
    <property type="entry name" value="Pseudouridine synthase I, catalytic domain, C-terminal subdomain"/>
    <property type="match status" value="1"/>
</dbReference>
<organism evidence="9">
    <name type="scientific">Tepidanaerobacter syntrophicus</name>
    <dbReference type="NCBI Taxonomy" id="224999"/>
    <lineage>
        <taxon>Bacteria</taxon>
        <taxon>Bacillati</taxon>
        <taxon>Bacillota</taxon>
        <taxon>Clostridia</taxon>
        <taxon>Thermosediminibacterales</taxon>
        <taxon>Tepidanaerobacteraceae</taxon>
        <taxon>Tepidanaerobacter</taxon>
    </lineage>
</organism>
<dbReference type="InterPro" id="IPR001406">
    <property type="entry name" value="PsdUridine_synth_TruA"/>
</dbReference>
<feature type="active site" description="Nucleophile" evidence="4 5">
    <location>
        <position position="51"/>
    </location>
</feature>
<gene>
    <name evidence="4" type="primary">truA</name>
    <name evidence="9" type="ORF">TSYNT_640</name>
</gene>
<dbReference type="InterPro" id="IPR020094">
    <property type="entry name" value="TruA/RsuA/RluB/E/F_N"/>
</dbReference>
<evidence type="ECO:0000256" key="2">
    <source>
        <dbReference type="ARBA" id="ARBA00022694"/>
    </source>
</evidence>
<evidence type="ECO:0000313" key="9">
    <source>
        <dbReference type="EMBL" id="GAQ24661.1"/>
    </source>
</evidence>
<feature type="domain" description="Pseudouridine synthase I TruA alpha/beta" evidence="8">
    <location>
        <begin position="142"/>
        <end position="243"/>
    </location>
</feature>
<comment type="function">
    <text evidence="4">Formation of pseudouridine at positions 38, 39 and 40 in the anticodon stem and loop of transfer RNAs.</text>
</comment>
<dbReference type="Proteomes" id="UP000062160">
    <property type="component" value="Unassembled WGS sequence"/>
</dbReference>
<dbReference type="EMBL" id="DF977000">
    <property type="protein sequence ID" value="GAQ24661.1"/>
    <property type="molecule type" value="Genomic_DNA"/>
</dbReference>
<evidence type="ECO:0000256" key="4">
    <source>
        <dbReference type="HAMAP-Rule" id="MF_00171"/>
    </source>
</evidence>
<dbReference type="HAMAP" id="MF_00171">
    <property type="entry name" value="TruA"/>
    <property type="match status" value="1"/>
</dbReference>
<evidence type="ECO:0000256" key="5">
    <source>
        <dbReference type="PIRSR" id="PIRSR001430-1"/>
    </source>
</evidence>
<evidence type="ECO:0000256" key="1">
    <source>
        <dbReference type="ARBA" id="ARBA00009375"/>
    </source>
</evidence>
<dbReference type="InterPro" id="IPR020097">
    <property type="entry name" value="PsdUridine_synth_TruA_a/b_dom"/>
</dbReference>